<dbReference type="EMBL" id="CP106882">
    <property type="protein sequence ID" value="UYG53400.1"/>
    <property type="molecule type" value="Genomic_DNA"/>
</dbReference>
<evidence type="ECO:0000313" key="4">
    <source>
        <dbReference type="Proteomes" id="UP001162800"/>
    </source>
</evidence>
<geneLocation type="plasmid" evidence="3 4">
    <name>unnamed1</name>
</geneLocation>
<dbReference type="Proteomes" id="UP001162800">
    <property type="component" value="Plasmid unnamed1"/>
</dbReference>
<feature type="transmembrane region" description="Helical" evidence="2">
    <location>
        <begin position="97"/>
        <end position="119"/>
    </location>
</feature>
<accession>A0ABY6GFE4</accession>
<evidence type="ECO:0000256" key="1">
    <source>
        <dbReference type="SAM" id="MobiDB-lite"/>
    </source>
</evidence>
<reference evidence="3" key="1">
    <citation type="submission" date="2022-09" db="EMBL/GenBank/DDBJ databases">
        <title>The complete genome of Acidovorax sp. 5MLIR.</title>
        <authorList>
            <person name="Liu L."/>
            <person name="Yue J."/>
            <person name="Yang F."/>
            <person name="Yuan J."/>
            <person name="Li L."/>
        </authorList>
    </citation>
    <scope>NUCLEOTIDE SEQUENCE</scope>
    <source>
        <strain evidence="3">5MLIR</strain>
        <plasmid evidence="3">unnamed1</plasmid>
    </source>
</reference>
<evidence type="ECO:0000256" key="2">
    <source>
        <dbReference type="SAM" id="Phobius"/>
    </source>
</evidence>
<name>A0ABY6GFE4_9BURK</name>
<proteinExistence type="predicted"/>
<keyword evidence="4" id="KW-1185">Reference proteome</keyword>
<keyword evidence="2" id="KW-0812">Transmembrane</keyword>
<feature type="region of interest" description="Disordered" evidence="1">
    <location>
        <begin position="203"/>
        <end position="223"/>
    </location>
</feature>
<evidence type="ECO:0000313" key="3">
    <source>
        <dbReference type="EMBL" id="UYG53400.1"/>
    </source>
</evidence>
<feature type="transmembrane region" description="Helical" evidence="2">
    <location>
        <begin position="45"/>
        <end position="64"/>
    </location>
</feature>
<organism evidence="3 4">
    <name type="scientific">Comamonas endophytica</name>
    <dbReference type="NCBI Taxonomy" id="2949090"/>
    <lineage>
        <taxon>Bacteria</taxon>
        <taxon>Pseudomonadati</taxon>
        <taxon>Pseudomonadota</taxon>
        <taxon>Betaproteobacteria</taxon>
        <taxon>Burkholderiales</taxon>
        <taxon>Comamonadaceae</taxon>
        <taxon>Comamonas</taxon>
    </lineage>
</organism>
<keyword evidence="2" id="KW-1133">Transmembrane helix</keyword>
<protein>
    <submittedName>
        <fullName evidence="3">Uncharacterized protein</fullName>
    </submittedName>
</protein>
<keyword evidence="3" id="KW-0614">Plasmid</keyword>
<sequence length="266" mass="29565">MNIALPALVVFACLLPGFIFRSRLKRVESISLDYSPFGRVATEAIIWAALLHLFWIVVVCRLAGKTVDLGVLLELLSSNLTLHGEALKTISRQIHQVALYFASLYVASFAIPSVIRYLITRFRADRQESLFSFLFRFNDAPWYYLLTGADFKDDEQPDMIVASAVVSIAGEAILFKGVLDSFYFKSDGSLDRLILGQTMRRPLSRDKGSADAGGQGANDDESRFYPVEGDSFVIQYDQVLTLNIQYIKLTPAEAGIPLPIPVESAI</sequence>
<dbReference type="RefSeq" id="WP_231043735.1">
    <property type="nucleotide sequence ID" value="NZ_CP106882.1"/>
</dbReference>
<gene>
    <name evidence="3" type="ORF">M9799_18675</name>
</gene>
<keyword evidence="2" id="KW-0472">Membrane</keyword>